<feature type="transmembrane region" description="Helical" evidence="1">
    <location>
        <begin position="93"/>
        <end position="112"/>
    </location>
</feature>
<feature type="transmembrane region" description="Helical" evidence="1">
    <location>
        <begin position="119"/>
        <end position="138"/>
    </location>
</feature>
<evidence type="ECO:0000256" key="1">
    <source>
        <dbReference type="SAM" id="Phobius"/>
    </source>
</evidence>
<dbReference type="Proteomes" id="UP000885797">
    <property type="component" value="Unassembled WGS sequence"/>
</dbReference>
<name>A0A7V2SXF8_9BACT</name>
<dbReference type="AlphaFoldDB" id="A0A7V2SXF8"/>
<dbReference type="SUPFAM" id="SSF81324">
    <property type="entry name" value="Voltage-gated potassium channels"/>
    <property type="match status" value="1"/>
</dbReference>
<sequence length="235" mass="26004">MDRQLLPLRYSFHNLLIWLFLYLVAAPFLQDMAYAKVILSIFISSVLFFAVCAINKENPIFKSVILLMAISLLLIWLDVLNVVHFPYLVNNSILIIYLAILVYAFTLHVFNAKKVDSSLICAALSLYLLIGMLWGLIYEVLELLAPGSFAGDLLKNTQSALEMRQHFQYLSFVTLTTLGYGDILPQTPGASALCHTEAIVGQIFLAVLVARLVGIQVSQQFSDSSGHGDGDKGAS</sequence>
<proteinExistence type="predicted"/>
<evidence type="ECO:0000259" key="2">
    <source>
        <dbReference type="Pfam" id="PF07885"/>
    </source>
</evidence>
<keyword evidence="3" id="KW-0407">Ion channel</keyword>
<gene>
    <name evidence="3" type="ORF">ENJ63_00965</name>
</gene>
<evidence type="ECO:0000313" key="3">
    <source>
        <dbReference type="EMBL" id="HFC46434.1"/>
    </source>
</evidence>
<dbReference type="InterPro" id="IPR013099">
    <property type="entry name" value="K_chnl_dom"/>
</dbReference>
<protein>
    <submittedName>
        <fullName evidence="3">Potassium channel protein</fullName>
    </submittedName>
</protein>
<keyword evidence="1" id="KW-0812">Transmembrane</keyword>
<feature type="transmembrane region" description="Helical" evidence="1">
    <location>
        <begin position="66"/>
        <end position="87"/>
    </location>
</feature>
<keyword evidence="3" id="KW-0813">Transport</keyword>
<reference evidence="3" key="1">
    <citation type="journal article" date="2020" name="mSystems">
        <title>Genome- and Community-Level Interaction Insights into Carbon Utilization and Element Cycling Functions of Hydrothermarchaeota in Hydrothermal Sediment.</title>
        <authorList>
            <person name="Zhou Z."/>
            <person name="Liu Y."/>
            <person name="Xu W."/>
            <person name="Pan J."/>
            <person name="Luo Z.H."/>
            <person name="Li M."/>
        </authorList>
    </citation>
    <scope>NUCLEOTIDE SEQUENCE [LARGE SCALE GENOMIC DNA]</scope>
    <source>
        <strain evidence="3">HyVt-503</strain>
    </source>
</reference>
<comment type="caution">
    <text evidence="3">The sequence shown here is derived from an EMBL/GenBank/DDBJ whole genome shotgun (WGS) entry which is preliminary data.</text>
</comment>
<dbReference type="EMBL" id="DRND01000085">
    <property type="protein sequence ID" value="HFC46434.1"/>
    <property type="molecule type" value="Genomic_DNA"/>
</dbReference>
<feature type="domain" description="Potassium channel" evidence="2">
    <location>
        <begin position="169"/>
        <end position="213"/>
    </location>
</feature>
<keyword evidence="1" id="KW-1133">Transmembrane helix</keyword>
<dbReference type="Pfam" id="PF07885">
    <property type="entry name" value="Ion_trans_2"/>
    <property type="match status" value="1"/>
</dbReference>
<keyword evidence="1" id="KW-0472">Membrane</keyword>
<organism evidence="3">
    <name type="scientific">Dissulfuribacter thermophilus</name>
    <dbReference type="NCBI Taxonomy" id="1156395"/>
    <lineage>
        <taxon>Bacteria</taxon>
        <taxon>Pseudomonadati</taxon>
        <taxon>Thermodesulfobacteriota</taxon>
        <taxon>Dissulfuribacteria</taxon>
        <taxon>Dissulfuribacterales</taxon>
        <taxon>Dissulfuribacteraceae</taxon>
        <taxon>Dissulfuribacter</taxon>
    </lineage>
</organism>
<feature type="transmembrane region" description="Helical" evidence="1">
    <location>
        <begin position="12"/>
        <end position="29"/>
    </location>
</feature>
<keyword evidence="3" id="KW-0406">Ion transport</keyword>
<dbReference type="Gene3D" id="1.10.287.70">
    <property type="match status" value="1"/>
</dbReference>
<feature type="transmembrane region" description="Helical" evidence="1">
    <location>
        <begin position="35"/>
        <end position="54"/>
    </location>
</feature>
<accession>A0A7V2SXF8</accession>
<dbReference type="GO" id="GO:0034220">
    <property type="term" value="P:monoatomic ion transmembrane transport"/>
    <property type="evidence" value="ECO:0007669"/>
    <property type="project" value="UniProtKB-KW"/>
</dbReference>